<comment type="caution">
    <text evidence="2">The sequence shown here is derived from an EMBL/GenBank/DDBJ whole genome shotgun (WGS) entry which is preliminary data.</text>
</comment>
<sequence length="77" mass="8916">MKKNQKFLRSQEGYALTVRRMTEPESVFGQLKNNRGFRRFLLRGIEKVTLEVGWLSLAHNLLKQATNDQKSKAAIPQ</sequence>
<dbReference type="InterPro" id="IPR025668">
    <property type="entry name" value="Tnp_DDE_dom"/>
</dbReference>
<feature type="domain" description="Transposase DDE" evidence="1">
    <location>
        <begin position="4"/>
        <end position="63"/>
    </location>
</feature>
<evidence type="ECO:0000313" key="3">
    <source>
        <dbReference type="Proteomes" id="UP000463051"/>
    </source>
</evidence>
<accession>A0A7X2H3B7</accession>
<dbReference type="AlphaFoldDB" id="A0A7X2H3B7"/>
<dbReference type="Proteomes" id="UP000463051">
    <property type="component" value="Unassembled WGS sequence"/>
</dbReference>
<reference evidence="2 3" key="1">
    <citation type="submission" date="2019-11" db="EMBL/GenBank/DDBJ databases">
        <title>Paenibacillus monticola sp. nov., a novel PGPR strain isolated from mountain sample in China.</title>
        <authorList>
            <person name="Zhao Q."/>
            <person name="Li H.-P."/>
            <person name="Zhang J.-L."/>
        </authorList>
    </citation>
    <scope>NUCLEOTIDE SEQUENCE [LARGE SCALE GENOMIC DNA]</scope>
    <source>
        <strain evidence="2 3">LC-T2</strain>
    </source>
</reference>
<gene>
    <name evidence="2" type="ORF">GJB61_07290</name>
</gene>
<dbReference type="EMBL" id="WJXB01000002">
    <property type="protein sequence ID" value="MRN52801.1"/>
    <property type="molecule type" value="Genomic_DNA"/>
</dbReference>
<name>A0A7X2H3B7_9BACL</name>
<evidence type="ECO:0000313" key="2">
    <source>
        <dbReference type="EMBL" id="MRN52801.1"/>
    </source>
</evidence>
<organism evidence="2 3">
    <name type="scientific">Paenibacillus monticola</name>
    <dbReference type="NCBI Taxonomy" id="2666075"/>
    <lineage>
        <taxon>Bacteria</taxon>
        <taxon>Bacillati</taxon>
        <taxon>Bacillota</taxon>
        <taxon>Bacilli</taxon>
        <taxon>Bacillales</taxon>
        <taxon>Paenibacillaceae</taxon>
        <taxon>Paenibacillus</taxon>
    </lineage>
</organism>
<dbReference type="PANTHER" id="PTHR33408:SF2">
    <property type="entry name" value="TRANSPOSASE DDE DOMAIN-CONTAINING PROTEIN"/>
    <property type="match status" value="1"/>
</dbReference>
<protein>
    <recommendedName>
        <fullName evidence="1">Transposase DDE domain-containing protein</fullName>
    </recommendedName>
</protein>
<proteinExistence type="predicted"/>
<keyword evidence="3" id="KW-1185">Reference proteome</keyword>
<evidence type="ECO:0000259" key="1">
    <source>
        <dbReference type="Pfam" id="PF13751"/>
    </source>
</evidence>
<dbReference type="Pfam" id="PF13751">
    <property type="entry name" value="DDE_Tnp_1_6"/>
    <property type="match status" value="1"/>
</dbReference>
<dbReference type="PANTHER" id="PTHR33408">
    <property type="entry name" value="TRANSPOSASE"/>
    <property type="match status" value="1"/>
</dbReference>